<protein>
    <submittedName>
        <fullName evidence="1">Uncharacterized protein</fullName>
    </submittedName>
</protein>
<gene>
    <name evidence="1" type="ORF">LCGC14_3060630</name>
</gene>
<evidence type="ECO:0000313" key="1">
    <source>
        <dbReference type="EMBL" id="KKK56828.1"/>
    </source>
</evidence>
<reference evidence="1" key="1">
    <citation type="journal article" date="2015" name="Nature">
        <title>Complex archaea that bridge the gap between prokaryotes and eukaryotes.</title>
        <authorList>
            <person name="Spang A."/>
            <person name="Saw J.H."/>
            <person name="Jorgensen S.L."/>
            <person name="Zaremba-Niedzwiedzka K."/>
            <person name="Martijn J."/>
            <person name="Lind A.E."/>
            <person name="van Eijk R."/>
            <person name="Schleper C."/>
            <person name="Guy L."/>
            <person name="Ettema T.J."/>
        </authorList>
    </citation>
    <scope>NUCLEOTIDE SEQUENCE</scope>
</reference>
<comment type="caution">
    <text evidence="1">The sequence shown here is derived from an EMBL/GenBank/DDBJ whole genome shotgun (WGS) entry which is preliminary data.</text>
</comment>
<proteinExistence type="predicted"/>
<accession>A0A0F8WJJ3</accession>
<dbReference type="AlphaFoldDB" id="A0A0F8WJJ3"/>
<dbReference type="EMBL" id="LAZR01064797">
    <property type="protein sequence ID" value="KKK56828.1"/>
    <property type="molecule type" value="Genomic_DNA"/>
</dbReference>
<sequence length="41" mass="4699">DVSIRINSLGTSIESYNPHLNIPESKTLKLFIHNYLKQVES</sequence>
<feature type="non-terminal residue" evidence="1">
    <location>
        <position position="1"/>
    </location>
</feature>
<name>A0A0F8WJJ3_9ZZZZ</name>
<organism evidence="1">
    <name type="scientific">marine sediment metagenome</name>
    <dbReference type="NCBI Taxonomy" id="412755"/>
    <lineage>
        <taxon>unclassified sequences</taxon>
        <taxon>metagenomes</taxon>
        <taxon>ecological metagenomes</taxon>
    </lineage>
</organism>